<organism evidence="1">
    <name type="scientific">Micromonospora sp. CCTCC AA 2012012</name>
    <dbReference type="NCBI Taxonomy" id="3111921"/>
    <lineage>
        <taxon>Bacteria</taxon>
        <taxon>Bacillati</taxon>
        <taxon>Actinomycetota</taxon>
        <taxon>Actinomycetes</taxon>
        <taxon>Micromonosporales</taxon>
        <taxon>Micromonosporaceae</taxon>
        <taxon>Micromonospora</taxon>
    </lineage>
</organism>
<reference evidence="2" key="2">
    <citation type="submission" date="2024-06" db="EMBL/GenBank/DDBJ databases">
        <title>Micromonospora mangrovi CCTCC AA 2012012 genome sequences.</title>
        <authorList>
            <person name="Gao J."/>
        </authorList>
    </citation>
    <scope>NUCLEOTIDE SEQUENCE</scope>
    <source>
        <strain evidence="2">CCTCC AA 2012012</strain>
    </source>
</reference>
<proteinExistence type="predicted"/>
<dbReference type="EMBL" id="CP157762">
    <property type="protein sequence ID" value="XBP92972.1"/>
    <property type="molecule type" value="Genomic_DNA"/>
</dbReference>
<evidence type="ECO:0000313" key="2">
    <source>
        <dbReference type="EMBL" id="XCH73669.1"/>
    </source>
</evidence>
<dbReference type="AlphaFoldDB" id="A0AAU7M5Y4"/>
<sequence>MPETPAPEQPPAIGRAVHYVARGSADGKFPPACRAATITEVGEAGRVGVMVANPTGLFFHPLADDGGLEYHDGAETPGDPRCLNRAHHGSPFRYCACGWIEPSLRGGTWHWPDHT</sequence>
<protein>
    <submittedName>
        <fullName evidence="1">Uncharacterized protein</fullName>
    </submittedName>
</protein>
<dbReference type="RefSeq" id="WP_350932596.1">
    <property type="nucleotide sequence ID" value="NZ_CP157762.1"/>
</dbReference>
<dbReference type="EMBL" id="CP159342">
    <property type="protein sequence ID" value="XCH73669.1"/>
    <property type="molecule type" value="Genomic_DNA"/>
</dbReference>
<accession>A0AAU7M5Y4</accession>
<name>A0AAU7M5Y4_9ACTN</name>
<evidence type="ECO:0000313" key="1">
    <source>
        <dbReference type="EMBL" id="XBP92972.1"/>
    </source>
</evidence>
<reference evidence="1" key="1">
    <citation type="submission" date="2024-01" db="EMBL/GenBank/DDBJ databases">
        <title>The genome sequence of Micromonospora mangrovi CCTCC AA 2012012.</title>
        <authorList>
            <person name="Gao J."/>
        </authorList>
    </citation>
    <scope>NUCLEOTIDE SEQUENCE</scope>
    <source>
        <strain evidence="1">CCTCC AA 2012012</strain>
    </source>
</reference>
<gene>
    <name evidence="2" type="ORF">ABUL08_25865</name>
    <name evidence="1" type="ORF">VK199_25785</name>
</gene>